<dbReference type="InterPro" id="IPR023631">
    <property type="entry name" value="Amidase_dom"/>
</dbReference>
<dbReference type="AlphaFoldDB" id="A0AA35RJ94"/>
<evidence type="ECO:0000313" key="5">
    <source>
        <dbReference type="Proteomes" id="UP001174909"/>
    </source>
</evidence>
<dbReference type="InterPro" id="IPR020556">
    <property type="entry name" value="Amidase_CS"/>
</dbReference>
<dbReference type="SUPFAM" id="SSF75304">
    <property type="entry name" value="Amidase signature (AS) enzymes"/>
    <property type="match status" value="1"/>
</dbReference>
<dbReference type="PROSITE" id="PS00571">
    <property type="entry name" value="AMIDASES"/>
    <property type="match status" value="1"/>
</dbReference>
<dbReference type="InterPro" id="IPR000120">
    <property type="entry name" value="Amidase"/>
</dbReference>
<gene>
    <name evidence="4" type="ORF">GBAR_LOCUS8055</name>
</gene>
<feature type="compositionally biased region" description="Basic and acidic residues" evidence="2">
    <location>
        <begin position="373"/>
        <end position="390"/>
    </location>
</feature>
<dbReference type="GO" id="GO:0003824">
    <property type="term" value="F:catalytic activity"/>
    <property type="evidence" value="ECO:0007669"/>
    <property type="project" value="InterPro"/>
</dbReference>
<evidence type="ECO:0000259" key="3">
    <source>
        <dbReference type="Pfam" id="PF01425"/>
    </source>
</evidence>
<accession>A0AA35RJ94</accession>
<comment type="similarity">
    <text evidence="1">Belongs to the amidase family.</text>
</comment>
<dbReference type="Proteomes" id="UP001174909">
    <property type="component" value="Unassembled WGS sequence"/>
</dbReference>
<feature type="region of interest" description="Disordered" evidence="2">
    <location>
        <begin position="363"/>
        <end position="390"/>
    </location>
</feature>
<organism evidence="4 5">
    <name type="scientific">Geodia barretti</name>
    <name type="common">Barrett's horny sponge</name>
    <dbReference type="NCBI Taxonomy" id="519541"/>
    <lineage>
        <taxon>Eukaryota</taxon>
        <taxon>Metazoa</taxon>
        <taxon>Porifera</taxon>
        <taxon>Demospongiae</taxon>
        <taxon>Heteroscleromorpha</taxon>
        <taxon>Tetractinellida</taxon>
        <taxon>Astrophorina</taxon>
        <taxon>Geodiidae</taxon>
        <taxon>Geodia</taxon>
    </lineage>
</organism>
<protein>
    <submittedName>
        <fullName evidence="4">Glutamyl-tRNA(Gln) amidotransferase subunit A</fullName>
    </submittedName>
</protein>
<reference evidence="4" key="1">
    <citation type="submission" date="2023-03" db="EMBL/GenBank/DDBJ databases">
        <authorList>
            <person name="Steffen K."/>
            <person name="Cardenas P."/>
        </authorList>
    </citation>
    <scope>NUCLEOTIDE SEQUENCE</scope>
</reference>
<dbReference type="PANTHER" id="PTHR11895">
    <property type="entry name" value="TRANSAMIDASE"/>
    <property type="match status" value="1"/>
</dbReference>
<dbReference type="Gene3D" id="3.90.1300.10">
    <property type="entry name" value="Amidase signature (AS) domain"/>
    <property type="match status" value="1"/>
</dbReference>
<dbReference type="InterPro" id="IPR036928">
    <property type="entry name" value="AS_sf"/>
</dbReference>
<dbReference type="PANTHER" id="PTHR11895:SF7">
    <property type="entry name" value="GLUTAMYL-TRNA(GLN) AMIDOTRANSFERASE SUBUNIT A, MITOCHONDRIAL"/>
    <property type="match status" value="1"/>
</dbReference>
<dbReference type="EMBL" id="CASHTH010001194">
    <property type="protein sequence ID" value="CAI8012553.1"/>
    <property type="molecule type" value="Genomic_DNA"/>
</dbReference>
<evidence type="ECO:0000256" key="2">
    <source>
        <dbReference type="SAM" id="MobiDB-lite"/>
    </source>
</evidence>
<sequence length="390" mass="42404">MSQRDLPFLTVAELSRLIESREVSPVEVTEAYLDRIDELDFKFNAFLTVSRREALNAARDAEQAIARGGIPVAVKDQFWTKGIRTTGATRILADFVPDEDATIISNLKRAGAVLLGKTNMTEFAMGAGFERFSPPRNPWHLDRRTGGSSGGSGAATAAFLCATSLGEDTGGSIRFPATWCGLVGHRPTWGLVSRYGVMTGVWSMDTAGPISRTVEDAAITLTAIAGHDERDPYTSSQPVPDFRAGLNGNLQGIRVGVITEQMDDESVAVDTRDAVLKALGVLGELGATVERVSIPLTAHGAILSQVPLVVEPALNMREWVRDRLQDYGHNNRIGLLTGSIFPAQAYYKAQKLRTMFRNQVHEAPGTIRRAGHSHIERGRPADRRGPDNNE</sequence>
<evidence type="ECO:0000313" key="4">
    <source>
        <dbReference type="EMBL" id="CAI8012553.1"/>
    </source>
</evidence>
<feature type="domain" description="Amidase" evidence="3">
    <location>
        <begin position="27"/>
        <end position="315"/>
    </location>
</feature>
<name>A0AA35RJ94_GEOBA</name>
<evidence type="ECO:0000256" key="1">
    <source>
        <dbReference type="ARBA" id="ARBA00009199"/>
    </source>
</evidence>
<keyword evidence="5" id="KW-1185">Reference proteome</keyword>
<comment type="caution">
    <text evidence="4">The sequence shown here is derived from an EMBL/GenBank/DDBJ whole genome shotgun (WGS) entry which is preliminary data.</text>
</comment>
<proteinExistence type="inferred from homology"/>
<dbReference type="Pfam" id="PF01425">
    <property type="entry name" value="Amidase"/>
    <property type="match status" value="1"/>
</dbReference>